<gene>
    <name evidence="1" type="ORF">B2M23_05285</name>
</gene>
<reference evidence="2" key="1">
    <citation type="journal article" date="2017" name="Sci. Rep.">
        <title>Determination of the Genome and Primary Transcriptome of Syngas Fermenting Eubacterium limosum ATCC 8486.</title>
        <authorList>
            <person name="Song Y."/>
            <person name="Shin J."/>
            <person name="Jeong Y."/>
            <person name="Jin S."/>
            <person name="Lee J.K."/>
            <person name="Kim D.R."/>
            <person name="Kim S.C."/>
            <person name="Cho S."/>
            <person name="Cho B.K."/>
        </authorList>
    </citation>
    <scope>NUCLEOTIDE SEQUENCE [LARGE SCALE GENOMIC DNA]</scope>
    <source>
        <strain evidence="2">ATCC 8486</strain>
    </source>
</reference>
<dbReference type="RefSeq" id="WP_038352096.1">
    <property type="nucleotide sequence ID" value="NZ_CP019962.1"/>
</dbReference>
<accession>A0AAC9QSM5</accession>
<evidence type="ECO:0000313" key="2">
    <source>
        <dbReference type="Proteomes" id="UP000192391"/>
    </source>
</evidence>
<sequence>MTSKIQTDREAARVILEQFRGVGLVFTLQMVSDLEYIVAKFAEGEKYTDAHFARKILNVMETICWHKDLSDKKITKEELLKRIDQREQKIIERKLIAFEKKLDKAMKPKKKR</sequence>
<evidence type="ECO:0000313" key="1">
    <source>
        <dbReference type="EMBL" id="ARD64989.1"/>
    </source>
</evidence>
<dbReference type="AlphaFoldDB" id="A0AAC9QSM5"/>
<dbReference type="EMBL" id="CP019962">
    <property type="protein sequence ID" value="ARD64989.1"/>
    <property type="molecule type" value="Genomic_DNA"/>
</dbReference>
<dbReference type="KEGG" id="elim:B2M23_05285"/>
<proteinExistence type="predicted"/>
<dbReference type="Proteomes" id="UP000192391">
    <property type="component" value="Chromosome"/>
</dbReference>
<name>A0AAC9QSM5_EUBLI</name>
<protein>
    <submittedName>
        <fullName evidence="1">Uncharacterized protein</fullName>
    </submittedName>
</protein>
<organism evidence="1 2">
    <name type="scientific">Eubacterium limosum</name>
    <dbReference type="NCBI Taxonomy" id="1736"/>
    <lineage>
        <taxon>Bacteria</taxon>
        <taxon>Bacillati</taxon>
        <taxon>Bacillota</taxon>
        <taxon>Clostridia</taxon>
        <taxon>Eubacteriales</taxon>
        <taxon>Eubacteriaceae</taxon>
        <taxon>Eubacterium</taxon>
    </lineage>
</organism>